<evidence type="ECO:0000256" key="3">
    <source>
        <dbReference type="ARBA" id="ARBA00022603"/>
    </source>
</evidence>
<keyword evidence="5" id="KW-0949">S-adenosyl-L-methionine</keyword>
<dbReference type="Gene3D" id="3.40.50.150">
    <property type="entry name" value="Vaccinia Virus protein VP39"/>
    <property type="match status" value="1"/>
</dbReference>
<dbReference type="PANTHER" id="PTHR42998:SF1">
    <property type="entry name" value="TYPE I RESTRICTION ENZYME HINDI METHYLASE SUBUNIT"/>
    <property type="match status" value="1"/>
</dbReference>
<dbReference type="Gene3D" id="1.20.1260.30">
    <property type="match status" value="1"/>
</dbReference>
<keyword evidence="6" id="KW-0680">Restriction system</keyword>
<dbReference type="RefSeq" id="WP_138345132.1">
    <property type="nucleotide sequence ID" value="NZ_CP084680.1"/>
</dbReference>
<keyword evidence="4" id="KW-0808">Transferase</keyword>
<dbReference type="Pfam" id="PF02384">
    <property type="entry name" value="N6_Mtase"/>
    <property type="match status" value="1"/>
</dbReference>
<evidence type="ECO:0000313" key="10">
    <source>
        <dbReference type="EMBL" id="MEO4937864.1"/>
    </source>
</evidence>
<dbReference type="InterPro" id="IPR038333">
    <property type="entry name" value="T1MK-like_N_sf"/>
</dbReference>
<evidence type="ECO:0000256" key="7">
    <source>
        <dbReference type="ARBA" id="ARBA00047942"/>
    </source>
</evidence>
<dbReference type="InterPro" id="IPR052916">
    <property type="entry name" value="Type-I_RE_MTase_Subunit"/>
</dbReference>
<evidence type="ECO:0000256" key="5">
    <source>
        <dbReference type="ARBA" id="ARBA00022691"/>
    </source>
</evidence>
<feature type="domain" description="DNA methylase adenine-specific" evidence="8">
    <location>
        <begin position="163"/>
        <end position="494"/>
    </location>
</feature>
<evidence type="ECO:0000256" key="2">
    <source>
        <dbReference type="ARBA" id="ARBA00011900"/>
    </source>
</evidence>
<comment type="similarity">
    <text evidence="1">Belongs to the N(4)/N(6)-methyltransferase family.</text>
</comment>
<proteinExistence type="inferred from homology"/>
<comment type="catalytic activity">
    <reaction evidence="7">
        <text>a 2'-deoxyadenosine in DNA + S-adenosyl-L-methionine = an N(6)-methyl-2'-deoxyadenosine in DNA + S-adenosyl-L-homocysteine + H(+)</text>
        <dbReference type="Rhea" id="RHEA:15197"/>
        <dbReference type="Rhea" id="RHEA-COMP:12418"/>
        <dbReference type="Rhea" id="RHEA-COMP:12419"/>
        <dbReference type="ChEBI" id="CHEBI:15378"/>
        <dbReference type="ChEBI" id="CHEBI:57856"/>
        <dbReference type="ChEBI" id="CHEBI:59789"/>
        <dbReference type="ChEBI" id="CHEBI:90615"/>
        <dbReference type="ChEBI" id="CHEBI:90616"/>
        <dbReference type="EC" id="2.1.1.72"/>
    </reaction>
</comment>
<gene>
    <name evidence="10" type="ORF">ABHZ06_08275</name>
</gene>
<sequence length="541" mass="61626">MAKKTTKKKEGNSLNLESILFNCRDYLRGNASLMDKRDLLLTLVFLRFIGEKFEDAQAKMRQECIDNGITDEVMIETFLASPSRYKGIAFVPEAARWSMLINIPAPKLNGALDDALQAINDSGEAFKGCVKLGLFTSINLEANVIKKVVDEVNKVSHRAFGEEKDLFGRVYEYFLKSFAINADKEEGEYYTPHDVVEFIAAFIEPFDGTLYDPCCGSGGMFVQCAKYVESKQGDITHVNVYGQESDPATYRLAKMNLAVRGISHHLGEKNASTFTDDLHKGLTFDYIMANPPFNKKKWYEDKLSNDARWANYATPPESNANYAWILHILSKLTPKKGVAGFLLANGALGDSDAYTIRKKLLKLDEQGFGDKVEAIIVLPRELFYNTDISVTLWILNQNKKARMWHGRKLRDRTGQILFMDLRQWTQNPVKGEQKKKVMFDAEQIKRASEIYFKWQSEGTDGATYAEPELYRSVSYKELAEKENDFSLVPSRYIKFVDRDLEADYHKVLSEATTTISDLLRRQSDNNITLRNALKQLGYECK</sequence>
<evidence type="ECO:0000259" key="9">
    <source>
        <dbReference type="Pfam" id="PF12161"/>
    </source>
</evidence>
<reference evidence="10 11" key="1">
    <citation type="submission" date="2024-05" db="EMBL/GenBank/DDBJ databases">
        <title>Human gut microbiome strain richness.</title>
        <authorList>
            <person name="Chen-Liaw A."/>
        </authorList>
    </citation>
    <scope>NUCLEOTIDE SEQUENCE [LARGE SCALE GENOMIC DNA]</scope>
    <source>
        <strain evidence="10 11">1001271st1_B1_1001271B_150615</strain>
    </source>
</reference>
<dbReference type="InterPro" id="IPR022749">
    <property type="entry name" value="D12N6_MeTrfase_N"/>
</dbReference>
<comment type="caution">
    <text evidence="10">The sequence shown here is derived from an EMBL/GenBank/DDBJ whole genome shotgun (WGS) entry which is preliminary data.</text>
</comment>
<dbReference type="EMBL" id="JBDQBE010000006">
    <property type="protein sequence ID" value="MEO4937864.1"/>
    <property type="molecule type" value="Genomic_DNA"/>
</dbReference>
<evidence type="ECO:0000313" key="11">
    <source>
        <dbReference type="Proteomes" id="UP001491715"/>
    </source>
</evidence>
<dbReference type="PANTHER" id="PTHR42998">
    <property type="entry name" value="TYPE I RESTRICTION ENZYME HINDVIIP M PROTEIN-RELATED"/>
    <property type="match status" value="1"/>
</dbReference>
<dbReference type="InterPro" id="IPR029063">
    <property type="entry name" value="SAM-dependent_MTases_sf"/>
</dbReference>
<name>A0ABV0HXF2_9BACE</name>
<dbReference type="GO" id="GO:0032259">
    <property type="term" value="P:methylation"/>
    <property type="evidence" value="ECO:0007669"/>
    <property type="project" value="UniProtKB-KW"/>
</dbReference>
<keyword evidence="3 10" id="KW-0489">Methyltransferase</keyword>
<feature type="domain" description="N6 adenine-specific DNA methyltransferase N-terminal" evidence="9">
    <location>
        <begin position="16"/>
        <end position="151"/>
    </location>
</feature>
<evidence type="ECO:0000256" key="1">
    <source>
        <dbReference type="ARBA" id="ARBA00006594"/>
    </source>
</evidence>
<dbReference type="EC" id="2.1.1.72" evidence="2"/>
<organism evidence="10 11">
    <name type="scientific">Bacteroides humanifaecis</name>
    <dbReference type="NCBI Taxonomy" id="2792859"/>
    <lineage>
        <taxon>Bacteria</taxon>
        <taxon>Pseudomonadati</taxon>
        <taxon>Bacteroidota</taxon>
        <taxon>Bacteroidia</taxon>
        <taxon>Bacteroidales</taxon>
        <taxon>Bacteroidaceae</taxon>
        <taxon>Bacteroides</taxon>
    </lineage>
</organism>
<evidence type="ECO:0000259" key="8">
    <source>
        <dbReference type="Pfam" id="PF02384"/>
    </source>
</evidence>
<dbReference type="InterPro" id="IPR003356">
    <property type="entry name" value="DNA_methylase_A-5"/>
</dbReference>
<keyword evidence="11" id="KW-1185">Reference proteome</keyword>
<evidence type="ECO:0000256" key="4">
    <source>
        <dbReference type="ARBA" id="ARBA00022679"/>
    </source>
</evidence>
<dbReference type="GO" id="GO:0008168">
    <property type="term" value="F:methyltransferase activity"/>
    <property type="evidence" value="ECO:0007669"/>
    <property type="project" value="UniProtKB-KW"/>
</dbReference>
<protein>
    <recommendedName>
        <fullName evidence="2">site-specific DNA-methyltransferase (adenine-specific)</fullName>
        <ecNumber evidence="2">2.1.1.72</ecNumber>
    </recommendedName>
</protein>
<evidence type="ECO:0000256" key="6">
    <source>
        <dbReference type="ARBA" id="ARBA00022747"/>
    </source>
</evidence>
<accession>A0ABV0HXF2</accession>
<dbReference type="SUPFAM" id="SSF53335">
    <property type="entry name" value="S-adenosyl-L-methionine-dependent methyltransferases"/>
    <property type="match status" value="1"/>
</dbReference>
<dbReference type="Pfam" id="PF12161">
    <property type="entry name" value="HsdM_N"/>
    <property type="match status" value="1"/>
</dbReference>
<dbReference type="PRINTS" id="PR00507">
    <property type="entry name" value="N12N6MTFRASE"/>
</dbReference>
<dbReference type="Proteomes" id="UP001491715">
    <property type="component" value="Unassembled WGS sequence"/>
</dbReference>